<proteinExistence type="predicted"/>
<reference evidence="2 3" key="1">
    <citation type="journal article" date="2018" name="Environ. Microbiol.">
        <title>Isolation and genomic characterization of Novimethylophilus kurashikiensis gen. nov. sp. nov., a new lanthanide-dependent methylotrophic species of Methylophilaceae.</title>
        <authorList>
            <person name="Lv H."/>
            <person name="Sahin N."/>
            <person name="Tani A."/>
        </authorList>
    </citation>
    <scope>NUCLEOTIDE SEQUENCE [LARGE SCALE GENOMIC DNA]</scope>
    <source>
        <strain evidence="2 3">La2-4</strain>
    </source>
</reference>
<gene>
    <name evidence="2" type="ORF">NMK_0280</name>
</gene>
<keyword evidence="2" id="KW-0808">Transferase</keyword>
<dbReference type="InterPro" id="IPR011017">
    <property type="entry name" value="TRASH_dom"/>
</dbReference>
<dbReference type="GO" id="GO:0016740">
    <property type="term" value="F:transferase activity"/>
    <property type="evidence" value="ECO:0007669"/>
    <property type="project" value="UniProtKB-KW"/>
</dbReference>
<comment type="caution">
    <text evidence="2">The sequence shown here is derived from an EMBL/GenBank/DDBJ whole genome shotgun (WGS) entry which is preliminary data.</text>
</comment>
<evidence type="ECO:0000313" key="3">
    <source>
        <dbReference type="Proteomes" id="UP000245081"/>
    </source>
</evidence>
<keyword evidence="3" id="KW-1185">Reference proteome</keyword>
<dbReference type="Proteomes" id="UP000245081">
    <property type="component" value="Unassembled WGS sequence"/>
</dbReference>
<dbReference type="InterPro" id="IPR007029">
    <property type="entry name" value="YHS_dom"/>
</dbReference>
<dbReference type="RefSeq" id="WP_227871303.1">
    <property type="nucleotide sequence ID" value="NZ_BDOQ01000002.1"/>
</dbReference>
<dbReference type="EMBL" id="BDOQ01000002">
    <property type="protein sequence ID" value="GBG12748.1"/>
    <property type="molecule type" value="Genomic_DNA"/>
</dbReference>
<organism evidence="2 3">
    <name type="scientific">Novimethylophilus kurashikiensis</name>
    <dbReference type="NCBI Taxonomy" id="1825523"/>
    <lineage>
        <taxon>Bacteria</taxon>
        <taxon>Pseudomonadati</taxon>
        <taxon>Pseudomonadota</taxon>
        <taxon>Betaproteobacteria</taxon>
        <taxon>Nitrosomonadales</taxon>
        <taxon>Methylophilaceae</taxon>
        <taxon>Novimethylophilus</taxon>
    </lineage>
</organism>
<sequence length="160" mass="18192">MMEKPGFVRDPVCGMQVDPHQYAIQYLEIPYAFCSRQCLERFRDHPHLYIGQPGIKAPRQEGREVLKKRSLRLATPLTGQQAVALAEALTTLPGIRRVEVEGERLYLIYDLLQSTAEQIEEKLAEVGVGLGDGWADRLRLAFVHYEEELEASGLEVNDRL</sequence>
<name>A0A2R5F4X4_9PROT</name>
<evidence type="ECO:0000259" key="1">
    <source>
        <dbReference type="SMART" id="SM00746"/>
    </source>
</evidence>
<dbReference type="Pfam" id="PF04945">
    <property type="entry name" value="YHS"/>
    <property type="match status" value="1"/>
</dbReference>
<protein>
    <submittedName>
        <fullName evidence="2">Sulfurtransferase</fullName>
    </submittedName>
</protein>
<accession>A0A2R5F4X4</accession>
<dbReference type="SMART" id="SM00746">
    <property type="entry name" value="TRASH"/>
    <property type="match status" value="1"/>
</dbReference>
<evidence type="ECO:0000313" key="2">
    <source>
        <dbReference type="EMBL" id="GBG12748.1"/>
    </source>
</evidence>
<feature type="domain" description="TRASH" evidence="1">
    <location>
        <begin position="10"/>
        <end position="46"/>
    </location>
</feature>
<dbReference type="AlphaFoldDB" id="A0A2R5F4X4"/>